<proteinExistence type="predicted"/>
<name>A0A7G1HKK9_PASMD</name>
<dbReference type="EMBL" id="LC556097">
    <property type="protein sequence ID" value="BCI56231.1"/>
    <property type="molecule type" value="Genomic_DNA"/>
</dbReference>
<protein>
    <submittedName>
        <fullName evidence="1">Uncharacterized protein</fullName>
    </submittedName>
</protein>
<dbReference type="RefSeq" id="WP_192962734.1">
    <property type="nucleotide sequence ID" value="NZ_LC556097.1"/>
</dbReference>
<dbReference type="AlphaFoldDB" id="A0A7G1HKK9"/>
<keyword evidence="1" id="KW-0614">Plasmid</keyword>
<sequence>MALINDYLEKIRLVMASIENDLGVHFSEEVWKFGEKVSYQSLILRVKVEVIFTLERKSEVSLHIGEYRRDFGRTIYKKIGLSFKRTKEAIKREVMKRLGLKNVMEYVKNISDFRKEKEAIKEKDECIDNIFKHYLPFRKSYLDGLFARYGSTSFDVDISRKKITICGNDVDFVIQIVAYAKKLIDEKNA</sequence>
<evidence type="ECO:0000313" key="1">
    <source>
        <dbReference type="EMBL" id="BCI56231.1"/>
    </source>
</evidence>
<reference evidence="1" key="1">
    <citation type="submission" date="2020-06" db="EMBL/GenBank/DDBJ databases">
        <title>Characterization of multiresistant Pasteurella multocida isolate from swine.</title>
        <authorList>
            <person name="Suei M."/>
            <person name="Nakakohis M."/>
            <person name="Usui M."/>
            <person name="Murata R."/>
            <person name="Uchida I."/>
        </authorList>
    </citation>
    <scope>NUCLEOTIDE SEQUENCE</scope>
    <source>
        <strain evidence="1">RG3424</strain>
        <plasmid evidence="1">pMS1</plasmid>
    </source>
</reference>
<accession>A0A7G1HKK9</accession>
<organism evidence="1">
    <name type="scientific">Pasteurella multocida</name>
    <dbReference type="NCBI Taxonomy" id="747"/>
    <lineage>
        <taxon>Bacteria</taxon>
        <taxon>Pseudomonadati</taxon>
        <taxon>Pseudomonadota</taxon>
        <taxon>Gammaproteobacteria</taxon>
        <taxon>Pasteurellales</taxon>
        <taxon>Pasteurellaceae</taxon>
        <taxon>Pasteurella</taxon>
    </lineage>
</organism>
<geneLocation type="plasmid" evidence="1">
    <name>pMS1</name>
</geneLocation>